<dbReference type="OrthoDB" id="8421928at2"/>
<keyword evidence="2" id="KW-1185">Reference proteome</keyword>
<dbReference type="AlphaFoldDB" id="A0A238KME3"/>
<reference evidence="1 2" key="1">
    <citation type="submission" date="2017-05" db="EMBL/GenBank/DDBJ databases">
        <authorList>
            <person name="Song R."/>
            <person name="Chenine A.L."/>
            <person name="Ruprecht R.M."/>
        </authorList>
    </citation>
    <scope>NUCLEOTIDE SEQUENCE [LARGE SCALE GENOMIC DNA]</scope>
    <source>
        <strain evidence="1 2">CECT 8898</strain>
    </source>
</reference>
<organism evidence="1 2">
    <name type="scientific">Maliponia aquimaris</name>
    <dbReference type="NCBI Taxonomy" id="1673631"/>
    <lineage>
        <taxon>Bacteria</taxon>
        <taxon>Pseudomonadati</taxon>
        <taxon>Pseudomonadota</taxon>
        <taxon>Alphaproteobacteria</taxon>
        <taxon>Rhodobacterales</taxon>
        <taxon>Paracoccaceae</taxon>
        <taxon>Maliponia</taxon>
    </lineage>
</organism>
<evidence type="ECO:0000313" key="2">
    <source>
        <dbReference type="Proteomes" id="UP000207598"/>
    </source>
</evidence>
<name>A0A238KME3_9RHOB</name>
<dbReference type="Proteomes" id="UP000207598">
    <property type="component" value="Unassembled WGS sequence"/>
</dbReference>
<dbReference type="EMBL" id="FXYF01000007">
    <property type="protein sequence ID" value="SMX43945.1"/>
    <property type="molecule type" value="Genomic_DNA"/>
</dbReference>
<sequence length="457" mass="49969">MTDQDRSPTASLTVEKAYAMPFQDVTVMDRDFNIHSQQTLNETASSLTLPLPPGRYMVSGLSPSGARARIAVDLKAGDARSIVVASQQDSPHEWLADITARQQLPRSASNVSSSVVDAMGSLSLSSLLDVSPVSSLSLPVGVVSYAAKGMVEDAVGALNRRLNLRSRPKRATRRPQDVNIRTYVWASDLGRWVRSDLIDRAKGVYAMDYTRLIFPPRPGLGDGLAENIHLVGAFRKDQPARFIAMPLFSAGAQLVLSHSGARASETGGEAQARKFSWYLSAVDDRIDALLQALKGRGFENSDAVSEEAFKVADLALREKIHDPEAAVVAALFLLRHRRLGHRPDWVENLAKWFPWSPDALALGAWVNLLFETGDQAEVLSKLTKVHAAGPPQFLPARRLLRDLVAISTSGETWDDVPSDARQVLDRLWARLGREMQHEVAGGPFYAFATEFGGDTPP</sequence>
<evidence type="ECO:0000313" key="1">
    <source>
        <dbReference type="EMBL" id="SMX43945.1"/>
    </source>
</evidence>
<proteinExistence type="predicted"/>
<dbReference type="RefSeq" id="WP_094021748.1">
    <property type="nucleotide sequence ID" value="NZ_FXYF01000007.1"/>
</dbReference>
<accession>A0A238KME3</accession>
<gene>
    <name evidence="1" type="ORF">MAA8898_02941</name>
</gene>
<protein>
    <submittedName>
        <fullName evidence="1">Uncharacterized protein</fullName>
    </submittedName>
</protein>